<dbReference type="AlphaFoldDB" id="A0A6G9QLC0"/>
<dbReference type="Proteomes" id="UP000502608">
    <property type="component" value="Chromosome"/>
</dbReference>
<dbReference type="EMBL" id="CP050313">
    <property type="protein sequence ID" value="QIR15384.1"/>
    <property type="molecule type" value="Genomic_DNA"/>
</dbReference>
<proteinExistence type="predicted"/>
<name>A0A6G9QLC0_9GAMM</name>
<evidence type="ECO:0000313" key="1">
    <source>
        <dbReference type="EMBL" id="QIR15384.1"/>
    </source>
</evidence>
<dbReference type="KEGG" id="saes:HBH39_13505"/>
<protein>
    <submittedName>
        <fullName evidence="1">YecH family protein</fullName>
    </submittedName>
</protein>
<sequence>MSKSIHGRNVINLMKQHSPQPRDQWLALVAQEFGASAEFHTCQASDMTAQQLIDMFIGNGRLTETAEGFTINQCGHCAGKESHSHA</sequence>
<reference evidence="1 2" key="1">
    <citation type="submission" date="2020-03" db="EMBL/GenBank/DDBJ databases">
        <title>Complete genome sequence of Shewanella sp.</title>
        <authorList>
            <person name="Kim Y.-S."/>
            <person name="Kim S.-J."/>
            <person name="Jung H.-K."/>
            <person name="Kim K.-H."/>
        </authorList>
    </citation>
    <scope>NUCLEOTIDE SEQUENCE [LARGE SCALE GENOMIC DNA]</scope>
    <source>
        <strain evidence="1 2">PN3F2</strain>
    </source>
</reference>
<dbReference type="Pfam" id="PF10678">
    <property type="entry name" value="DUF2492"/>
    <property type="match status" value="1"/>
</dbReference>
<gene>
    <name evidence="1" type="ORF">HBH39_13505</name>
</gene>
<keyword evidence="2" id="KW-1185">Reference proteome</keyword>
<dbReference type="RefSeq" id="WP_167679118.1">
    <property type="nucleotide sequence ID" value="NZ_CP050313.1"/>
</dbReference>
<organism evidence="1 2">
    <name type="scientific">Shewanella aestuarii</name>
    <dbReference type="NCBI Taxonomy" id="1028752"/>
    <lineage>
        <taxon>Bacteria</taxon>
        <taxon>Pseudomonadati</taxon>
        <taxon>Pseudomonadota</taxon>
        <taxon>Gammaproteobacteria</taxon>
        <taxon>Alteromonadales</taxon>
        <taxon>Shewanellaceae</taxon>
        <taxon>Shewanella</taxon>
    </lineage>
</organism>
<accession>A0A6G9QLC0</accession>
<dbReference type="InterPro" id="IPR019620">
    <property type="entry name" value="Metal-bd_prot_put"/>
</dbReference>
<evidence type="ECO:0000313" key="2">
    <source>
        <dbReference type="Proteomes" id="UP000502608"/>
    </source>
</evidence>